<evidence type="ECO:0000256" key="6">
    <source>
        <dbReference type="ARBA" id="ARBA00023157"/>
    </source>
</evidence>
<accession>A0A8H3WSF7</accession>
<gene>
    <name evidence="14" type="ORF">GQ607_001514</name>
</gene>
<dbReference type="CDD" id="cd21175">
    <property type="entry name" value="LPMO_AA9"/>
    <property type="match status" value="1"/>
</dbReference>
<dbReference type="GO" id="GO:0005576">
    <property type="term" value="C:extracellular region"/>
    <property type="evidence" value="ECO:0007669"/>
    <property type="project" value="UniProtKB-SubCell"/>
</dbReference>
<organism evidence="14 15">
    <name type="scientific">Colletotrichum asianum</name>
    <dbReference type="NCBI Taxonomy" id="702518"/>
    <lineage>
        <taxon>Eukaryota</taxon>
        <taxon>Fungi</taxon>
        <taxon>Dikarya</taxon>
        <taxon>Ascomycota</taxon>
        <taxon>Pezizomycotina</taxon>
        <taxon>Sordariomycetes</taxon>
        <taxon>Hypocreomycetidae</taxon>
        <taxon>Glomerellales</taxon>
        <taxon>Glomerellaceae</taxon>
        <taxon>Colletotrichum</taxon>
        <taxon>Colletotrichum gloeosporioides species complex</taxon>
    </lineage>
</organism>
<feature type="chain" id="PRO_5034865509" description="lytic cellulose monooxygenase (C4-dehydrogenating)" evidence="12">
    <location>
        <begin position="17"/>
        <end position="245"/>
    </location>
</feature>
<keyword evidence="4 12" id="KW-0732">Signal</keyword>
<keyword evidence="3" id="KW-0964">Secreted</keyword>
<proteinExistence type="inferred from homology"/>
<name>A0A8H3WSF7_9PEZI</name>
<keyword evidence="8" id="KW-0624">Polysaccharide degradation</keyword>
<dbReference type="Proteomes" id="UP000434172">
    <property type="component" value="Unassembled WGS sequence"/>
</dbReference>
<dbReference type="InterPro" id="IPR005103">
    <property type="entry name" value="AA9_LPMO"/>
</dbReference>
<evidence type="ECO:0000256" key="4">
    <source>
        <dbReference type="ARBA" id="ARBA00022729"/>
    </source>
</evidence>
<evidence type="ECO:0000256" key="5">
    <source>
        <dbReference type="ARBA" id="ARBA00023001"/>
    </source>
</evidence>
<dbReference type="OrthoDB" id="2525337at2759"/>
<protein>
    <recommendedName>
        <fullName evidence="11">lytic cellulose monooxygenase (C4-dehydrogenating)</fullName>
        <ecNumber evidence="11">1.14.99.56</ecNumber>
    </recommendedName>
</protein>
<comment type="caution">
    <text evidence="14">The sequence shown here is derived from an EMBL/GenBank/DDBJ whole genome shotgun (WGS) entry which is preliminary data.</text>
</comment>
<evidence type="ECO:0000256" key="12">
    <source>
        <dbReference type="SAM" id="SignalP"/>
    </source>
</evidence>
<comment type="subcellular location">
    <subcellularLocation>
        <location evidence="2">Secreted</location>
    </subcellularLocation>
</comment>
<dbReference type="Pfam" id="PF03443">
    <property type="entry name" value="AA9"/>
    <property type="match status" value="1"/>
</dbReference>
<dbReference type="PANTHER" id="PTHR33353:SF13">
    <property type="entry name" value="ENDOGLUCANASE II"/>
    <property type="match status" value="1"/>
</dbReference>
<evidence type="ECO:0000256" key="9">
    <source>
        <dbReference type="ARBA" id="ARBA00044502"/>
    </source>
</evidence>
<evidence type="ECO:0000313" key="14">
    <source>
        <dbReference type="EMBL" id="KAF0331206.1"/>
    </source>
</evidence>
<evidence type="ECO:0000256" key="10">
    <source>
        <dbReference type="ARBA" id="ARBA00045077"/>
    </source>
</evidence>
<evidence type="ECO:0000256" key="7">
    <source>
        <dbReference type="ARBA" id="ARBA00023277"/>
    </source>
</evidence>
<evidence type="ECO:0000259" key="13">
    <source>
        <dbReference type="Pfam" id="PF03443"/>
    </source>
</evidence>
<dbReference type="Gene3D" id="2.70.50.70">
    <property type="match status" value="1"/>
</dbReference>
<evidence type="ECO:0000256" key="11">
    <source>
        <dbReference type="ARBA" id="ARBA00047174"/>
    </source>
</evidence>
<comment type="cofactor">
    <cofactor evidence="1">
        <name>Cu(2+)</name>
        <dbReference type="ChEBI" id="CHEBI:29036"/>
    </cofactor>
</comment>
<evidence type="ECO:0000256" key="1">
    <source>
        <dbReference type="ARBA" id="ARBA00001973"/>
    </source>
</evidence>
<comment type="catalytic activity">
    <reaction evidence="10">
        <text>[(1-&gt;4)-beta-D-glucosyl]n+m + reduced acceptor + O2 = 4-dehydro-beta-D-glucosyl-[(1-&gt;4)-beta-D-glucosyl]n-1 + [(1-&gt;4)-beta-D-glucosyl]m + acceptor + H2O.</text>
        <dbReference type="EC" id="1.14.99.56"/>
    </reaction>
</comment>
<dbReference type="EC" id="1.14.99.56" evidence="11"/>
<evidence type="ECO:0000313" key="15">
    <source>
        <dbReference type="Proteomes" id="UP000434172"/>
    </source>
</evidence>
<evidence type="ECO:0000256" key="8">
    <source>
        <dbReference type="ARBA" id="ARBA00023326"/>
    </source>
</evidence>
<dbReference type="GO" id="GO:0030245">
    <property type="term" value="P:cellulose catabolic process"/>
    <property type="evidence" value="ECO:0007669"/>
    <property type="project" value="UniProtKB-KW"/>
</dbReference>
<dbReference type="PANTHER" id="PTHR33353">
    <property type="entry name" value="PUTATIVE (AFU_ORTHOLOGUE AFUA_1G12560)-RELATED"/>
    <property type="match status" value="1"/>
</dbReference>
<evidence type="ECO:0000256" key="3">
    <source>
        <dbReference type="ARBA" id="ARBA00022525"/>
    </source>
</evidence>
<sequence>MKFLPLFVTLATTANAHSIFQRLAVDGVDQGQLKGVRAPEDDSPIINLDDANFSCNKNLVFLDKSVITVPAGANVGTWWGHGMADAIVPGDVDHPIAESHKGPIMAYLAKVDNAATASPAGLRWFKIAESGLQNNRWAIDDLRADEGWFNFTMPSCVASGDYLMRVEIIALHEAFEAMKQPQFYMECAQIHVKGSGTNTGVDFAEFPGTYQLEKPGLVFNIYDDNGGYDPTGKTYSIPGPKVLTC</sequence>
<feature type="signal peptide" evidence="12">
    <location>
        <begin position="1"/>
        <end position="16"/>
    </location>
</feature>
<dbReference type="InterPro" id="IPR049892">
    <property type="entry name" value="AA9"/>
</dbReference>
<reference evidence="14 15" key="1">
    <citation type="submission" date="2019-12" db="EMBL/GenBank/DDBJ databases">
        <title>A genome sequence resource for the geographically widespread anthracnose pathogen Colletotrichum asianum.</title>
        <authorList>
            <person name="Meng Y."/>
        </authorList>
    </citation>
    <scope>NUCLEOTIDE SEQUENCE [LARGE SCALE GENOMIC DNA]</scope>
    <source>
        <strain evidence="14 15">ICMP 18580</strain>
    </source>
</reference>
<dbReference type="AlphaFoldDB" id="A0A8H3WSF7"/>
<comment type="similarity">
    <text evidence="9">Belongs to the polysaccharide monooxygenase AA9 family.</text>
</comment>
<evidence type="ECO:0000256" key="2">
    <source>
        <dbReference type="ARBA" id="ARBA00004613"/>
    </source>
</evidence>
<keyword evidence="15" id="KW-1185">Reference proteome</keyword>
<keyword evidence="5" id="KW-0136">Cellulose degradation</keyword>
<feature type="domain" description="Auxiliary Activity family 9 catalytic" evidence="13">
    <location>
        <begin position="17"/>
        <end position="224"/>
    </location>
</feature>
<keyword evidence="6" id="KW-1015">Disulfide bond</keyword>
<keyword evidence="7" id="KW-0119">Carbohydrate metabolism</keyword>
<dbReference type="EMBL" id="WOWK01000004">
    <property type="protein sequence ID" value="KAF0331206.1"/>
    <property type="molecule type" value="Genomic_DNA"/>
</dbReference>